<evidence type="ECO:0000256" key="5">
    <source>
        <dbReference type="ARBA" id="ARBA00022692"/>
    </source>
</evidence>
<dbReference type="EMBL" id="JACSCY010000001">
    <property type="protein sequence ID" value="MBC6609490.1"/>
    <property type="molecule type" value="Genomic_DNA"/>
</dbReference>
<comment type="subcellular location">
    <subcellularLocation>
        <location evidence="1">Cell outer membrane</location>
    </subcellularLocation>
</comment>
<proteinExistence type="inferred from homology"/>
<organism evidence="9 10">
    <name type="scientific">Hymenobacter citatus</name>
    <dbReference type="NCBI Taxonomy" id="2763506"/>
    <lineage>
        <taxon>Bacteria</taxon>
        <taxon>Pseudomonadati</taxon>
        <taxon>Bacteroidota</taxon>
        <taxon>Cytophagia</taxon>
        <taxon>Cytophagales</taxon>
        <taxon>Hymenobacteraceae</taxon>
        <taxon>Hymenobacter</taxon>
    </lineage>
</organism>
<keyword evidence="8" id="KW-1133">Transmembrane helix</keyword>
<evidence type="ECO:0000313" key="10">
    <source>
        <dbReference type="Proteomes" id="UP000622017"/>
    </source>
</evidence>
<evidence type="ECO:0000256" key="7">
    <source>
        <dbReference type="ARBA" id="ARBA00023237"/>
    </source>
</evidence>
<evidence type="ECO:0000256" key="6">
    <source>
        <dbReference type="ARBA" id="ARBA00023136"/>
    </source>
</evidence>
<dbReference type="InterPro" id="IPR051906">
    <property type="entry name" value="TolC-like"/>
</dbReference>
<gene>
    <name evidence="9" type="ORF">H8B15_01065</name>
</gene>
<dbReference type="PANTHER" id="PTHR30026">
    <property type="entry name" value="OUTER MEMBRANE PROTEIN TOLC"/>
    <property type="match status" value="1"/>
</dbReference>
<evidence type="ECO:0000256" key="2">
    <source>
        <dbReference type="ARBA" id="ARBA00007613"/>
    </source>
</evidence>
<dbReference type="SUPFAM" id="SSF56954">
    <property type="entry name" value="Outer membrane efflux proteins (OEP)"/>
    <property type="match status" value="1"/>
</dbReference>
<evidence type="ECO:0000256" key="1">
    <source>
        <dbReference type="ARBA" id="ARBA00004442"/>
    </source>
</evidence>
<protein>
    <submittedName>
        <fullName evidence="9">TolC family protein</fullName>
    </submittedName>
</protein>
<comment type="caution">
    <text evidence="9">The sequence shown here is derived from an EMBL/GenBank/DDBJ whole genome shotgun (WGS) entry which is preliminary data.</text>
</comment>
<keyword evidence="6 8" id="KW-0472">Membrane</keyword>
<dbReference type="Pfam" id="PF02321">
    <property type="entry name" value="OEP"/>
    <property type="match status" value="2"/>
</dbReference>
<keyword evidence="3" id="KW-0813">Transport</keyword>
<dbReference type="Gene3D" id="1.20.1600.10">
    <property type="entry name" value="Outer membrane efflux proteins (OEP)"/>
    <property type="match status" value="1"/>
</dbReference>
<dbReference type="RefSeq" id="WP_187317799.1">
    <property type="nucleotide sequence ID" value="NZ_JACSCY010000001.1"/>
</dbReference>
<keyword evidence="5 8" id="KW-0812">Transmembrane</keyword>
<dbReference type="InterPro" id="IPR003423">
    <property type="entry name" value="OMP_efflux"/>
</dbReference>
<dbReference type="Proteomes" id="UP000622017">
    <property type="component" value="Unassembled WGS sequence"/>
</dbReference>
<comment type="similarity">
    <text evidence="2">Belongs to the outer membrane factor (OMF) (TC 1.B.17) family.</text>
</comment>
<feature type="transmembrane region" description="Helical" evidence="8">
    <location>
        <begin position="20"/>
        <end position="37"/>
    </location>
</feature>
<name>A0ABR7MFJ0_9BACT</name>
<dbReference type="PANTHER" id="PTHR30026:SF20">
    <property type="entry name" value="OUTER MEMBRANE PROTEIN TOLC"/>
    <property type="match status" value="1"/>
</dbReference>
<keyword evidence="10" id="KW-1185">Reference proteome</keyword>
<evidence type="ECO:0000256" key="8">
    <source>
        <dbReference type="SAM" id="Phobius"/>
    </source>
</evidence>
<evidence type="ECO:0000313" key="9">
    <source>
        <dbReference type="EMBL" id="MBC6609490.1"/>
    </source>
</evidence>
<evidence type="ECO:0000256" key="4">
    <source>
        <dbReference type="ARBA" id="ARBA00022452"/>
    </source>
</evidence>
<keyword evidence="7" id="KW-0998">Cell outer membrane</keyword>
<reference evidence="9 10" key="1">
    <citation type="submission" date="2020-08" db="EMBL/GenBank/DDBJ databases">
        <title>Hymenobacter sp.</title>
        <authorList>
            <person name="Kim M.K."/>
        </authorList>
    </citation>
    <scope>NUCLEOTIDE SEQUENCE [LARGE SCALE GENOMIC DNA]</scope>
    <source>
        <strain evidence="9 10">BT507</strain>
    </source>
</reference>
<keyword evidence="4" id="KW-1134">Transmembrane beta strand</keyword>
<accession>A0ABR7MFJ0</accession>
<evidence type="ECO:0000256" key="3">
    <source>
        <dbReference type="ARBA" id="ARBA00022448"/>
    </source>
</evidence>
<sequence length="499" mass="55420">MAPPLPEDVAHEASVGPGGGVLHLLTLLLLLFVSLPLRAQTLTLPGVISAALKESAVAGQAATTRETSYWQYRTYQSNYRPQLALQGTVPNFSRVITPVVQPDGTIEFQAVRQNYSTLGLTLSQAIGVTGGSVYVTSEAQRFDDFNRSTRLYNNQPFSLGLTQPLGRYNALRWARRIEPLRYQEAGRQFVEEREVIAQRITELYFDVLLQQVNARVATQNAQANAELLRLGRERQQLGRLSQNDLLLLELNLLRSRQALVQARLDAQQAAVGLQSYTGLRADTLLLAVPDVAPRPVVAPTQALAYARQYRAAPLAFRRRLLEAESAVAQARGTTGFLATLQANVGYTNSAQDFWRTYHQPQQQQQVSLGFALPVVDWGRQRSVRKTAELSRQQVALTVAQEELTFEQSVTTQAAQLGGLHEQLALAAQADTLAQQRYDIAQATYKVGRISLTDLNIALAEKDQAKRAYIAALRAAWVAHYRLRALTLYDFEQEQPLGQE</sequence>